<accession>A0ACB9BL22</accession>
<dbReference type="EMBL" id="CM042014">
    <property type="protein sequence ID" value="KAI3722677.1"/>
    <property type="molecule type" value="Genomic_DNA"/>
</dbReference>
<comment type="caution">
    <text evidence="1">The sequence shown here is derived from an EMBL/GenBank/DDBJ whole genome shotgun (WGS) entry which is preliminary data.</text>
</comment>
<gene>
    <name evidence="1" type="ORF">L2E82_33719</name>
</gene>
<evidence type="ECO:0000313" key="2">
    <source>
        <dbReference type="Proteomes" id="UP001055811"/>
    </source>
</evidence>
<evidence type="ECO:0000313" key="1">
    <source>
        <dbReference type="EMBL" id="KAI3722677.1"/>
    </source>
</evidence>
<keyword evidence="2" id="KW-1185">Reference proteome</keyword>
<proteinExistence type="predicted"/>
<protein>
    <submittedName>
        <fullName evidence="1">Uncharacterized protein</fullName>
    </submittedName>
</protein>
<name>A0ACB9BL22_CICIN</name>
<reference evidence="2" key="1">
    <citation type="journal article" date="2022" name="Mol. Ecol. Resour.">
        <title>The genomes of chicory, endive, great burdock and yacon provide insights into Asteraceae palaeo-polyploidization history and plant inulin production.</title>
        <authorList>
            <person name="Fan W."/>
            <person name="Wang S."/>
            <person name="Wang H."/>
            <person name="Wang A."/>
            <person name="Jiang F."/>
            <person name="Liu H."/>
            <person name="Zhao H."/>
            <person name="Xu D."/>
            <person name="Zhang Y."/>
        </authorList>
    </citation>
    <scope>NUCLEOTIDE SEQUENCE [LARGE SCALE GENOMIC DNA]</scope>
    <source>
        <strain evidence="2">cv. Punajuju</strain>
    </source>
</reference>
<sequence length="119" mass="13620">MISNSTEVEAGVTDSIAAAGPLNHRSHGTSFPLTWRPSPLPLHQPPALLRTPENEDEEYDLQEHQEKEIKEADEEEIEVGESCEFLKKEWPLMNAWKIQSRKLTTKVAQIERGLRLMCR</sequence>
<organism evidence="1 2">
    <name type="scientific">Cichorium intybus</name>
    <name type="common">Chicory</name>
    <dbReference type="NCBI Taxonomy" id="13427"/>
    <lineage>
        <taxon>Eukaryota</taxon>
        <taxon>Viridiplantae</taxon>
        <taxon>Streptophyta</taxon>
        <taxon>Embryophyta</taxon>
        <taxon>Tracheophyta</taxon>
        <taxon>Spermatophyta</taxon>
        <taxon>Magnoliopsida</taxon>
        <taxon>eudicotyledons</taxon>
        <taxon>Gunneridae</taxon>
        <taxon>Pentapetalae</taxon>
        <taxon>asterids</taxon>
        <taxon>campanulids</taxon>
        <taxon>Asterales</taxon>
        <taxon>Asteraceae</taxon>
        <taxon>Cichorioideae</taxon>
        <taxon>Cichorieae</taxon>
        <taxon>Cichoriinae</taxon>
        <taxon>Cichorium</taxon>
    </lineage>
</organism>
<dbReference type="Proteomes" id="UP001055811">
    <property type="component" value="Linkage Group LG06"/>
</dbReference>
<reference evidence="1 2" key="2">
    <citation type="journal article" date="2022" name="Mol. Ecol. Resour.">
        <title>The genomes of chicory, endive, great burdock and yacon provide insights into Asteraceae paleo-polyploidization history and plant inulin production.</title>
        <authorList>
            <person name="Fan W."/>
            <person name="Wang S."/>
            <person name="Wang H."/>
            <person name="Wang A."/>
            <person name="Jiang F."/>
            <person name="Liu H."/>
            <person name="Zhao H."/>
            <person name="Xu D."/>
            <person name="Zhang Y."/>
        </authorList>
    </citation>
    <scope>NUCLEOTIDE SEQUENCE [LARGE SCALE GENOMIC DNA]</scope>
    <source>
        <strain evidence="2">cv. Punajuju</strain>
        <tissue evidence="1">Leaves</tissue>
    </source>
</reference>